<dbReference type="InterPro" id="IPR040982">
    <property type="entry name" value="DNA_pol3_finger"/>
</dbReference>
<accession>A0A7G3UD48</accession>
<evidence type="ECO:0000256" key="9">
    <source>
        <dbReference type="ARBA" id="ARBA00049244"/>
    </source>
</evidence>
<dbReference type="InterPro" id="IPR041931">
    <property type="entry name" value="DNA_pol3_alpha_thumb_dom"/>
</dbReference>
<gene>
    <name evidence="12" type="ORF">STSU_015190</name>
</gene>
<dbReference type="NCBIfam" id="TIGR00594">
    <property type="entry name" value="polc"/>
    <property type="match status" value="1"/>
</dbReference>
<evidence type="ECO:0000256" key="6">
    <source>
        <dbReference type="ARBA" id="ARBA00022763"/>
    </source>
</evidence>
<dbReference type="InterPro" id="IPR016195">
    <property type="entry name" value="Pol/histidinol_Pase-like"/>
</dbReference>
<keyword evidence="2" id="KW-0963">Cytoplasm</keyword>
<dbReference type="EC" id="2.7.7.7" evidence="1"/>
<keyword evidence="13" id="KW-1185">Reference proteome</keyword>
<dbReference type="GO" id="GO:0003887">
    <property type="term" value="F:DNA-directed DNA polymerase activity"/>
    <property type="evidence" value="ECO:0007669"/>
    <property type="project" value="UniProtKB-KW"/>
</dbReference>
<keyword evidence="6" id="KW-0227">DNA damage</keyword>
<feature type="region of interest" description="Disordered" evidence="10">
    <location>
        <begin position="127"/>
        <end position="146"/>
    </location>
</feature>
<dbReference type="Pfam" id="PF07733">
    <property type="entry name" value="DNA_pol3_alpha"/>
    <property type="match status" value="1"/>
</dbReference>
<evidence type="ECO:0000256" key="4">
    <source>
        <dbReference type="ARBA" id="ARBA00022695"/>
    </source>
</evidence>
<proteinExistence type="predicted"/>
<dbReference type="Gene3D" id="3.20.20.140">
    <property type="entry name" value="Metal-dependent hydrolases"/>
    <property type="match status" value="1"/>
</dbReference>
<dbReference type="GO" id="GO:0006281">
    <property type="term" value="P:DNA repair"/>
    <property type="evidence" value="ECO:0007669"/>
    <property type="project" value="UniProtKB-KW"/>
</dbReference>
<feature type="region of interest" description="Disordered" evidence="10">
    <location>
        <begin position="1169"/>
        <end position="1193"/>
    </location>
</feature>
<dbReference type="EMBL" id="CP029159">
    <property type="protein sequence ID" value="QKM68323.1"/>
    <property type="molecule type" value="Genomic_DNA"/>
</dbReference>
<feature type="compositionally biased region" description="Low complexity" evidence="10">
    <location>
        <begin position="127"/>
        <end position="136"/>
    </location>
</feature>
<dbReference type="InterPro" id="IPR029460">
    <property type="entry name" value="DNAPol_HHH"/>
</dbReference>
<organism evidence="12 13">
    <name type="scientific">Streptomyces tsukubensis (strain DSM 42081 / NBRC 108919 / NRRL 18488 / 9993)</name>
    <dbReference type="NCBI Taxonomy" id="1114943"/>
    <lineage>
        <taxon>Bacteria</taxon>
        <taxon>Bacillati</taxon>
        <taxon>Actinomycetota</taxon>
        <taxon>Actinomycetes</taxon>
        <taxon>Kitasatosporales</taxon>
        <taxon>Streptomycetaceae</taxon>
        <taxon>Streptomyces</taxon>
    </lineage>
</organism>
<reference evidence="12 13" key="1">
    <citation type="journal article" date="2012" name="J. Bacteriol.">
        <title>Draft genome of Streptomyces tsukubaensis NRRL 18488, the producer of the clinically important immunosuppressant tacrolimus (FK506).</title>
        <authorList>
            <person name="Barreiro C."/>
            <person name="Prieto C."/>
            <person name="Sola-Landa A."/>
            <person name="Solera E."/>
            <person name="Martinez-Castro M."/>
            <person name="Perez-Redondo R."/>
            <person name="Garcia-Estrada C."/>
            <person name="Aparicio J.F."/>
            <person name="Fernandez-Martinez L.T."/>
            <person name="Santos-Aberturas J."/>
            <person name="Salehi-Najafabadi Z."/>
            <person name="Rodriguez-Garcia A."/>
            <person name="Tauch A."/>
            <person name="Martin J.F."/>
        </authorList>
    </citation>
    <scope>NUCLEOTIDE SEQUENCE [LARGE SCALE GENOMIC DNA]</scope>
    <source>
        <strain evidence="13">DSM 42081 / NBRC 108919 / NRRL 18488 / 9993</strain>
    </source>
</reference>
<dbReference type="Proteomes" id="UP000005940">
    <property type="component" value="Chromosome"/>
</dbReference>
<comment type="catalytic activity">
    <reaction evidence="9">
        <text>DNA(n) + a 2'-deoxyribonucleoside 5'-triphosphate = DNA(n+1) + diphosphate</text>
        <dbReference type="Rhea" id="RHEA:22508"/>
        <dbReference type="Rhea" id="RHEA-COMP:17339"/>
        <dbReference type="Rhea" id="RHEA-COMP:17340"/>
        <dbReference type="ChEBI" id="CHEBI:33019"/>
        <dbReference type="ChEBI" id="CHEBI:61560"/>
        <dbReference type="ChEBI" id="CHEBI:173112"/>
        <dbReference type="EC" id="2.7.7.7"/>
    </reaction>
</comment>
<evidence type="ECO:0000256" key="2">
    <source>
        <dbReference type="ARBA" id="ARBA00022490"/>
    </source>
</evidence>
<dbReference type="InterPro" id="IPR011708">
    <property type="entry name" value="DNA_pol3_alpha_NTPase_dom"/>
</dbReference>
<dbReference type="SUPFAM" id="SSF89550">
    <property type="entry name" value="PHP domain-like"/>
    <property type="match status" value="1"/>
</dbReference>
<dbReference type="RefSeq" id="WP_130584952.1">
    <property type="nucleotide sequence ID" value="NZ_CP029159.1"/>
</dbReference>
<feature type="compositionally biased region" description="Gly residues" evidence="10">
    <location>
        <begin position="137"/>
        <end position="146"/>
    </location>
</feature>
<feature type="region of interest" description="Disordered" evidence="10">
    <location>
        <begin position="996"/>
        <end position="1023"/>
    </location>
</feature>
<name>A0A7G3UD48_STRT9</name>
<dbReference type="InterPro" id="IPR004013">
    <property type="entry name" value="PHP_dom"/>
</dbReference>
<dbReference type="InterPro" id="IPR004805">
    <property type="entry name" value="DnaE2/DnaE/PolC"/>
</dbReference>
<dbReference type="GO" id="GO:0006260">
    <property type="term" value="P:DNA replication"/>
    <property type="evidence" value="ECO:0007669"/>
    <property type="project" value="UniProtKB-KW"/>
</dbReference>
<keyword evidence="5" id="KW-0235">DNA replication</keyword>
<evidence type="ECO:0000256" key="10">
    <source>
        <dbReference type="SAM" id="MobiDB-lite"/>
    </source>
</evidence>
<dbReference type="Gene3D" id="1.10.10.1600">
    <property type="entry name" value="Bacterial DNA polymerase III alpha subunit, thumb domain"/>
    <property type="match status" value="1"/>
</dbReference>
<evidence type="ECO:0000313" key="13">
    <source>
        <dbReference type="Proteomes" id="UP000005940"/>
    </source>
</evidence>
<evidence type="ECO:0000259" key="11">
    <source>
        <dbReference type="SMART" id="SM00481"/>
    </source>
</evidence>
<evidence type="ECO:0000256" key="1">
    <source>
        <dbReference type="ARBA" id="ARBA00012417"/>
    </source>
</evidence>
<protein>
    <recommendedName>
        <fullName evidence="1">DNA-directed DNA polymerase</fullName>
        <ecNumber evidence="1">2.7.7.7</ecNumber>
    </recommendedName>
</protein>
<keyword evidence="3" id="KW-0808">Transferase</keyword>
<dbReference type="GO" id="GO:0008408">
    <property type="term" value="F:3'-5' exonuclease activity"/>
    <property type="evidence" value="ECO:0007669"/>
    <property type="project" value="InterPro"/>
</dbReference>
<dbReference type="Pfam" id="PF17657">
    <property type="entry name" value="DNA_pol3_finger"/>
    <property type="match status" value="1"/>
</dbReference>
<evidence type="ECO:0000256" key="8">
    <source>
        <dbReference type="ARBA" id="ARBA00023204"/>
    </source>
</evidence>
<keyword evidence="4" id="KW-0548">Nucleotidyltransferase</keyword>
<dbReference type="CDD" id="cd07431">
    <property type="entry name" value="PHP_PolIIIA"/>
    <property type="match status" value="1"/>
</dbReference>
<dbReference type="PANTHER" id="PTHR32294">
    <property type="entry name" value="DNA POLYMERASE III SUBUNIT ALPHA"/>
    <property type="match status" value="1"/>
</dbReference>
<dbReference type="AlphaFoldDB" id="A0A7G3UD48"/>
<dbReference type="CDD" id="cd04485">
    <property type="entry name" value="DnaE_OBF"/>
    <property type="match status" value="1"/>
</dbReference>
<feature type="domain" description="Polymerase/histidinol phosphatase N-terminal" evidence="11">
    <location>
        <begin position="4"/>
        <end position="71"/>
    </location>
</feature>
<dbReference type="PANTHER" id="PTHR32294:SF4">
    <property type="entry name" value="ERROR-PRONE DNA POLYMERASE"/>
    <property type="match status" value="1"/>
</dbReference>
<evidence type="ECO:0000256" key="7">
    <source>
        <dbReference type="ARBA" id="ARBA00022932"/>
    </source>
</evidence>
<keyword evidence="7" id="KW-0239">DNA-directed DNA polymerase</keyword>
<evidence type="ECO:0000313" key="12">
    <source>
        <dbReference type="EMBL" id="QKM68323.1"/>
    </source>
</evidence>
<dbReference type="InterPro" id="IPR003141">
    <property type="entry name" value="Pol/His_phosphatase_N"/>
</dbReference>
<keyword evidence="8" id="KW-0234">DNA repair</keyword>
<dbReference type="Pfam" id="PF14579">
    <property type="entry name" value="HHH_6"/>
    <property type="match status" value="1"/>
</dbReference>
<dbReference type="Pfam" id="PF02811">
    <property type="entry name" value="PHP"/>
    <property type="match status" value="1"/>
</dbReference>
<dbReference type="Gene3D" id="1.10.150.870">
    <property type="match status" value="1"/>
</dbReference>
<evidence type="ECO:0000256" key="3">
    <source>
        <dbReference type="ARBA" id="ARBA00022679"/>
    </source>
</evidence>
<dbReference type="SMART" id="SM00481">
    <property type="entry name" value="POLIIIAc"/>
    <property type="match status" value="1"/>
</dbReference>
<sequence>MSFTHLRTASGYSLRYGASHVHDLARRAAERGLDALALTDRDSLAGAVRHAKACAAAGVRPLFGVDLGVPAVPQPGAAGSGDPHRTRTPAKGGVFVAEPRQRAVFLARSAPGWAALCRLVSAAAGSTAGSATTGPGESAGTGGGTGAAWSCDGSDAAAWAALDHAAGGPGRDGLFVLLGADSEPGRALARGRPDQAARLVGPWRERFGDALRIEVACHDRPGSGPGSLRLAARLLGFAEEQGITPVLTNAVRYADPGQGEIADILDSARLLVPVDARDGSALDGGERWLKDAGDMERIAERVAEAAGGADAVRRARALLAATEETAAACVVDPGEAFGLGRLHLPEPHLIGATRDSADRELAARCAGAMMHRGHHRDPGRWDRLEGELRIIAGLGLAGYFLTMAEIVRLVKDMGVRIAARGSGVGSLVVHLLGMSPVDPVEHGLVMERFLSPYRTAMPDIDLDVESARRVEVYQAVLKRFGSERVATLAVYETYRARGAIEAVARARGIEPDEAGRLAKAFPQIRAKDVRASLRELPELREVAGEDHGRLWTLVEALDGLPHGMAMHPCGLLISDDGLLDRTPTVPTTLDGIAMAQFDKEDVEDTGHIKADLIGVRMQSTLAHAVAEIERATGEHLDIDDPAQVPLDDPATYELIGSAQTMGCFQIESPGQRDLVRRLRPRTIDDITLDISLFRPGPVAANMIDPLIAVRDGRAAVGCPHTDLRDILAETGGQVVFHEQVIRIMQTMTGCDLGQADEARRALSDRDRQGRLRAWFADRARQHGYPAQVVRDVWRILEGFGAYGFCKGHGAAFARPTYQSAWLKTHRAAAFYAGLLTHDPGMYHKRVFVADARRRGVPVLLPEVNLSHADTRIELVSGGKSNKWGVRLGLAHIRGISEAETARIVAGGPYVSLTDFWRRAHPSRPVAERLARVGALDALGTGDRSGRRELLLEIAELHRQGRTALDPGQLPLGEAAAGGRAPAGAVVSAGAAAPAGASAAVPEPPAPDSGPVPDGGRTGGLPAMDDWDQLAAELDVLDMDITRHLLDDHRALLTDIGATPAARLGELPHGTTVLVAGVKTATQTPPIRGGRRVVFATLDDPTGLSDLAFFEDSHDRCAATVFHSALLLVRGTVSRPRNRPGSLSVTGEAAWDLAELIELHRDGGPAAVADRLTRRQPGPGHHGERQRRGRTLTEPTGYVMNAWADLRPPGVPLVGGRALHHASRGSAG</sequence>
<evidence type="ECO:0000256" key="5">
    <source>
        <dbReference type="ARBA" id="ARBA00022705"/>
    </source>
</evidence>